<dbReference type="InParanoid" id="A0A3N4LXL9"/>
<evidence type="ECO:0000259" key="8">
    <source>
        <dbReference type="SMART" id="SM00146"/>
    </source>
</evidence>
<evidence type="ECO:0000256" key="7">
    <source>
        <dbReference type="ARBA" id="ARBA00022840"/>
    </source>
</evidence>
<dbReference type="FunFam" id="3.30.1010.10:FF:000014">
    <property type="entry name" value="Phosphatidylinositol 4-kinase STT4"/>
    <property type="match status" value="1"/>
</dbReference>
<dbReference type="InterPro" id="IPR015433">
    <property type="entry name" value="PI3/4_kinase"/>
</dbReference>
<keyword evidence="5" id="KW-0547">Nucleotide-binding</keyword>
<evidence type="ECO:0000256" key="5">
    <source>
        <dbReference type="ARBA" id="ARBA00022741"/>
    </source>
</evidence>
<dbReference type="OrthoDB" id="10264149at2759"/>
<dbReference type="Proteomes" id="UP000267821">
    <property type="component" value="Unassembled WGS sequence"/>
</dbReference>
<keyword evidence="7" id="KW-0067">ATP-binding</keyword>
<gene>
    <name evidence="9" type="ORF">L211DRAFT_847678</name>
</gene>
<dbReference type="PANTHER" id="PTHR10048">
    <property type="entry name" value="PHOSPHATIDYLINOSITOL KINASE"/>
    <property type="match status" value="1"/>
</dbReference>
<reference evidence="9 10" key="1">
    <citation type="journal article" date="2018" name="Nat. Ecol. Evol.">
        <title>Pezizomycetes genomes reveal the molecular basis of ectomycorrhizal truffle lifestyle.</title>
        <authorList>
            <person name="Murat C."/>
            <person name="Payen T."/>
            <person name="Noel B."/>
            <person name="Kuo A."/>
            <person name="Morin E."/>
            <person name="Chen J."/>
            <person name="Kohler A."/>
            <person name="Krizsan K."/>
            <person name="Balestrini R."/>
            <person name="Da Silva C."/>
            <person name="Montanini B."/>
            <person name="Hainaut M."/>
            <person name="Levati E."/>
            <person name="Barry K.W."/>
            <person name="Belfiori B."/>
            <person name="Cichocki N."/>
            <person name="Clum A."/>
            <person name="Dockter R.B."/>
            <person name="Fauchery L."/>
            <person name="Guy J."/>
            <person name="Iotti M."/>
            <person name="Le Tacon F."/>
            <person name="Lindquist E.A."/>
            <person name="Lipzen A."/>
            <person name="Malagnac F."/>
            <person name="Mello A."/>
            <person name="Molinier V."/>
            <person name="Miyauchi S."/>
            <person name="Poulain J."/>
            <person name="Riccioni C."/>
            <person name="Rubini A."/>
            <person name="Sitrit Y."/>
            <person name="Splivallo R."/>
            <person name="Traeger S."/>
            <person name="Wang M."/>
            <person name="Zifcakova L."/>
            <person name="Wipf D."/>
            <person name="Zambonelli A."/>
            <person name="Paolocci F."/>
            <person name="Nowrousian M."/>
            <person name="Ottonello S."/>
            <person name="Baldrian P."/>
            <person name="Spatafora J.W."/>
            <person name="Henrissat B."/>
            <person name="Nagy L.G."/>
            <person name="Aury J.M."/>
            <person name="Wincker P."/>
            <person name="Grigoriev I.V."/>
            <person name="Bonfante P."/>
            <person name="Martin F.M."/>
        </authorList>
    </citation>
    <scope>NUCLEOTIDE SEQUENCE [LARGE SCALE GENOMIC DNA]</scope>
    <source>
        <strain evidence="9 10">ATCC MYA-4762</strain>
    </source>
</reference>
<comment type="catalytic activity">
    <reaction evidence="1">
        <text>a 1,2-diacyl-sn-glycero-3-phospho-(1D-myo-inositol) + ATP = a 1,2-diacyl-sn-glycero-3-phospho-(1D-myo-inositol 4-phosphate) + ADP + H(+)</text>
        <dbReference type="Rhea" id="RHEA:19877"/>
        <dbReference type="ChEBI" id="CHEBI:15378"/>
        <dbReference type="ChEBI" id="CHEBI:30616"/>
        <dbReference type="ChEBI" id="CHEBI:57880"/>
        <dbReference type="ChEBI" id="CHEBI:58178"/>
        <dbReference type="ChEBI" id="CHEBI:456216"/>
        <dbReference type="EC" id="2.7.1.67"/>
    </reaction>
</comment>
<proteinExistence type="inferred from homology"/>
<protein>
    <recommendedName>
        <fullName evidence="3">1-phosphatidylinositol 4-kinase</fullName>
        <ecNumber evidence="3">2.7.1.67</ecNumber>
    </recommendedName>
</protein>
<dbReference type="InterPro" id="IPR018936">
    <property type="entry name" value="PI3/4_kinase_CS"/>
</dbReference>
<name>A0A3N4LXL9_9PEZI</name>
<evidence type="ECO:0000256" key="3">
    <source>
        <dbReference type="ARBA" id="ARBA00012169"/>
    </source>
</evidence>
<dbReference type="GO" id="GO:0004430">
    <property type="term" value="F:1-phosphatidylinositol 4-kinase activity"/>
    <property type="evidence" value="ECO:0007669"/>
    <property type="project" value="UniProtKB-EC"/>
</dbReference>
<evidence type="ECO:0000256" key="6">
    <source>
        <dbReference type="ARBA" id="ARBA00022777"/>
    </source>
</evidence>
<dbReference type="GO" id="GO:0005524">
    <property type="term" value="F:ATP binding"/>
    <property type="evidence" value="ECO:0007669"/>
    <property type="project" value="UniProtKB-KW"/>
</dbReference>
<keyword evidence="4" id="KW-0808">Transferase</keyword>
<accession>A0A3N4LXL9</accession>
<evidence type="ECO:0000256" key="1">
    <source>
        <dbReference type="ARBA" id="ARBA00001686"/>
    </source>
</evidence>
<organism evidence="9 10">
    <name type="scientific">Terfezia boudieri ATCC MYA-4762</name>
    <dbReference type="NCBI Taxonomy" id="1051890"/>
    <lineage>
        <taxon>Eukaryota</taxon>
        <taxon>Fungi</taxon>
        <taxon>Dikarya</taxon>
        <taxon>Ascomycota</taxon>
        <taxon>Pezizomycotina</taxon>
        <taxon>Pezizomycetes</taxon>
        <taxon>Pezizales</taxon>
        <taxon>Pezizaceae</taxon>
        <taxon>Terfezia</taxon>
    </lineage>
</organism>
<keyword evidence="6 9" id="KW-0418">Kinase</keyword>
<dbReference type="GO" id="GO:0046854">
    <property type="term" value="P:phosphatidylinositol phosphate biosynthetic process"/>
    <property type="evidence" value="ECO:0007669"/>
    <property type="project" value="InterPro"/>
</dbReference>
<dbReference type="Gene3D" id="1.10.1070.11">
    <property type="entry name" value="Phosphatidylinositol 3-/4-kinase, catalytic domain"/>
    <property type="match status" value="1"/>
</dbReference>
<dbReference type="PROSITE" id="PS00915">
    <property type="entry name" value="PI3_4_KINASE_1"/>
    <property type="match status" value="1"/>
</dbReference>
<evidence type="ECO:0000313" key="10">
    <source>
        <dbReference type="Proteomes" id="UP000267821"/>
    </source>
</evidence>
<dbReference type="Gene3D" id="3.30.1010.10">
    <property type="entry name" value="Phosphatidylinositol 3-kinase Catalytic Subunit, Chain A, domain 4"/>
    <property type="match status" value="1"/>
</dbReference>
<evidence type="ECO:0000256" key="4">
    <source>
        <dbReference type="ARBA" id="ARBA00022679"/>
    </source>
</evidence>
<keyword evidence="10" id="KW-1185">Reference proteome</keyword>
<dbReference type="EMBL" id="ML121536">
    <property type="protein sequence ID" value="RPB25912.1"/>
    <property type="molecule type" value="Genomic_DNA"/>
</dbReference>
<dbReference type="GO" id="GO:0005886">
    <property type="term" value="C:plasma membrane"/>
    <property type="evidence" value="ECO:0007669"/>
    <property type="project" value="TreeGrafter"/>
</dbReference>
<dbReference type="GO" id="GO:0005737">
    <property type="term" value="C:cytoplasm"/>
    <property type="evidence" value="ECO:0007669"/>
    <property type="project" value="TreeGrafter"/>
</dbReference>
<sequence length="351" mass="39982">MNEVSALLGTCRPDYCHNLLPPLVLEQRVHTTLFAHQIIWNMKANAYKDKEALVPDEVKPKLDVAMERLISSFSPIDKSFYEQEFNFFGEVTSISGKLRPNIKKSKAEKKQKIDEELRKIKVDVGVYVPSNPDGVIIGIDRKSGRPLQSHAKAPFMATFCIKRTKKGDVDSQEENLRREQQNAPVAEPTNEMWLSAIFKVRDDVRQDMLVLQIISAFWSIYNSMGLDVYVFPYRCGVIDLILKSISRDMLGCEANIMIDDARHIIHIDYSGCLSPICRTADKLTACVKVMSASRLPCFKSDTIQNFKDRLVLDKNEKEAADFMRSLAKKSYSSYSTKGYDQFQLLTNGIPY</sequence>
<feature type="domain" description="PI3K/PI4K catalytic" evidence="8">
    <location>
        <begin position="195"/>
        <end position="348"/>
    </location>
</feature>
<dbReference type="InterPro" id="IPR011009">
    <property type="entry name" value="Kinase-like_dom_sf"/>
</dbReference>
<dbReference type="STRING" id="1051890.A0A3N4LXL9"/>
<dbReference type="AlphaFoldDB" id="A0A3N4LXL9"/>
<dbReference type="PANTHER" id="PTHR10048:SF15">
    <property type="entry name" value="PHOSPHATIDYLINOSITOL 4-KINASE ALPHA"/>
    <property type="match status" value="1"/>
</dbReference>
<evidence type="ECO:0000313" key="9">
    <source>
        <dbReference type="EMBL" id="RPB25912.1"/>
    </source>
</evidence>
<dbReference type="InterPro" id="IPR000403">
    <property type="entry name" value="PI3/4_kinase_cat_dom"/>
</dbReference>
<dbReference type="EC" id="2.7.1.67" evidence="3"/>
<dbReference type="GO" id="GO:0048015">
    <property type="term" value="P:phosphatidylinositol-mediated signaling"/>
    <property type="evidence" value="ECO:0007669"/>
    <property type="project" value="TreeGrafter"/>
</dbReference>
<evidence type="ECO:0000256" key="2">
    <source>
        <dbReference type="ARBA" id="ARBA00006209"/>
    </source>
</evidence>
<dbReference type="SUPFAM" id="SSF56112">
    <property type="entry name" value="Protein kinase-like (PK-like)"/>
    <property type="match status" value="1"/>
</dbReference>
<dbReference type="InterPro" id="IPR036940">
    <property type="entry name" value="PI3/4_kinase_cat_sf"/>
</dbReference>
<dbReference type="SMART" id="SM00146">
    <property type="entry name" value="PI3Kc"/>
    <property type="match status" value="1"/>
</dbReference>
<comment type="similarity">
    <text evidence="2">Belongs to the PI3/PI4-kinase family. Type III PI4K subfamily.</text>
</comment>